<sequence>MRRFPNAPIPGPTQRLIPSRFPPISAFDDVAAPAELEAVMELEGWTNDRLVAERLARLPKSEWVYGRPNASVIMASFLHTPPTGLRFSSGALGAWYGAMRVETAIAEVSHHLRREMMRSGMERHIATYRVYGAQIAGRYRDIRGHVADEPGLYATSDYGVSQAFGESVRASGGDGILYASVRHRGGENICAYRPSKIVDVTQSGHIELTLRLEGKIVARRLA</sequence>
<dbReference type="AlphaFoldDB" id="A0A1M4XWL7"/>
<proteinExistence type="predicted"/>
<evidence type="ECO:0000313" key="3">
    <source>
        <dbReference type="Proteomes" id="UP000184485"/>
    </source>
</evidence>
<evidence type="ECO:0000259" key="1">
    <source>
        <dbReference type="SMART" id="SM00953"/>
    </source>
</evidence>
<protein>
    <submittedName>
        <fullName evidence="2">RES domain-containing protein</fullName>
    </submittedName>
</protein>
<dbReference type="InterPro" id="IPR014914">
    <property type="entry name" value="RES_dom"/>
</dbReference>
<dbReference type="Proteomes" id="UP000184485">
    <property type="component" value="Unassembled WGS sequence"/>
</dbReference>
<dbReference type="RefSeq" id="WP_073051916.1">
    <property type="nucleotide sequence ID" value="NZ_FQUP01000001.1"/>
</dbReference>
<dbReference type="EMBL" id="FQUP01000001">
    <property type="protein sequence ID" value="SHE97736.1"/>
    <property type="molecule type" value="Genomic_DNA"/>
</dbReference>
<evidence type="ECO:0000313" key="2">
    <source>
        <dbReference type="EMBL" id="SHE97736.1"/>
    </source>
</evidence>
<dbReference type="Pfam" id="PF08808">
    <property type="entry name" value="RES"/>
    <property type="match status" value="1"/>
</dbReference>
<feature type="domain" description="RES" evidence="1">
    <location>
        <begin position="76"/>
        <end position="203"/>
    </location>
</feature>
<keyword evidence="3" id="KW-1185">Reference proteome</keyword>
<reference evidence="2 3" key="1">
    <citation type="submission" date="2016-11" db="EMBL/GenBank/DDBJ databases">
        <authorList>
            <person name="Jaros S."/>
            <person name="Januszkiewicz K."/>
            <person name="Wedrychowicz H."/>
        </authorList>
    </citation>
    <scope>NUCLEOTIDE SEQUENCE [LARGE SCALE GENOMIC DNA]</scope>
    <source>
        <strain evidence="2 3">DSM 19436</strain>
    </source>
</reference>
<gene>
    <name evidence="2" type="ORF">SAMN02745157_1358</name>
</gene>
<accession>A0A1M4XWL7</accession>
<organism evidence="2 3">
    <name type="scientific">Kaistia soli DSM 19436</name>
    <dbReference type="NCBI Taxonomy" id="1122133"/>
    <lineage>
        <taxon>Bacteria</taxon>
        <taxon>Pseudomonadati</taxon>
        <taxon>Pseudomonadota</taxon>
        <taxon>Alphaproteobacteria</taxon>
        <taxon>Hyphomicrobiales</taxon>
        <taxon>Kaistiaceae</taxon>
        <taxon>Kaistia</taxon>
    </lineage>
</organism>
<dbReference type="STRING" id="1122133.SAMN02745157_1358"/>
<name>A0A1M4XWL7_9HYPH</name>
<dbReference type="SMART" id="SM00953">
    <property type="entry name" value="RES"/>
    <property type="match status" value="1"/>
</dbReference>
<dbReference type="OrthoDB" id="9795903at2"/>